<gene>
    <name evidence="2" type="ORF">SAMN04490220_2725</name>
</gene>
<dbReference type="AlphaFoldDB" id="A0A1H4VT96"/>
<proteinExistence type="predicted"/>
<feature type="compositionally biased region" description="Polar residues" evidence="1">
    <location>
        <begin position="49"/>
        <end position="66"/>
    </location>
</feature>
<dbReference type="EMBL" id="FNTL01000004">
    <property type="protein sequence ID" value="SEC84203.1"/>
    <property type="molecule type" value="Genomic_DNA"/>
</dbReference>
<accession>A0A1H4VT96</accession>
<dbReference type="Proteomes" id="UP000183407">
    <property type="component" value="Unassembled WGS sequence"/>
</dbReference>
<evidence type="ECO:0000256" key="1">
    <source>
        <dbReference type="SAM" id="MobiDB-lite"/>
    </source>
</evidence>
<reference evidence="3" key="1">
    <citation type="submission" date="2016-10" db="EMBL/GenBank/DDBJ databases">
        <authorList>
            <person name="Varghese N."/>
        </authorList>
    </citation>
    <scope>NUCLEOTIDE SEQUENCE [LARGE SCALE GENOMIC DNA]</scope>
    <source>
        <strain evidence="3">DSM 44719</strain>
    </source>
</reference>
<sequence length="123" mass="12934">MFTRGAKGAAGKCSLVDVEGHSNMRGQAMSSSAAKPARSQRVENWSAAMASNPTDVSNSLAVSESPSPARALESTLSCTACPHSPDSHDALGIRFCAVTSDRNLDRKCICAGEQATGQHYSRY</sequence>
<evidence type="ECO:0000313" key="2">
    <source>
        <dbReference type="EMBL" id="SEC84203.1"/>
    </source>
</evidence>
<protein>
    <submittedName>
        <fullName evidence="2">Uncharacterized protein</fullName>
    </submittedName>
</protein>
<evidence type="ECO:0000313" key="3">
    <source>
        <dbReference type="Proteomes" id="UP000183407"/>
    </source>
</evidence>
<organism evidence="2 3">
    <name type="scientific">Rhodococcus jostii</name>
    <dbReference type="NCBI Taxonomy" id="132919"/>
    <lineage>
        <taxon>Bacteria</taxon>
        <taxon>Bacillati</taxon>
        <taxon>Actinomycetota</taxon>
        <taxon>Actinomycetes</taxon>
        <taxon>Mycobacteriales</taxon>
        <taxon>Nocardiaceae</taxon>
        <taxon>Rhodococcus</taxon>
    </lineage>
</organism>
<dbReference type="NCBIfam" id="NF038206">
    <property type="entry name" value="RGCVC_fam"/>
    <property type="match status" value="1"/>
</dbReference>
<name>A0A1H4VT96_RHOJO</name>
<feature type="region of interest" description="Disordered" evidence="1">
    <location>
        <begin position="26"/>
        <end position="66"/>
    </location>
</feature>